<accession>A0A5C6X063</accession>
<keyword evidence="4" id="KW-0812">Transmembrane</keyword>
<dbReference type="InterPro" id="IPR058031">
    <property type="entry name" value="AAA_lid_NorR"/>
</dbReference>
<keyword evidence="2" id="KW-0067">ATP-binding</keyword>
<dbReference type="OrthoDB" id="5477564at2"/>
<evidence type="ECO:0000256" key="4">
    <source>
        <dbReference type="SAM" id="Phobius"/>
    </source>
</evidence>
<dbReference type="AlphaFoldDB" id="A0A5C6X063"/>
<feature type="coiled-coil region" evidence="3">
    <location>
        <begin position="576"/>
        <end position="617"/>
    </location>
</feature>
<evidence type="ECO:0000313" key="7">
    <source>
        <dbReference type="Proteomes" id="UP000321412"/>
    </source>
</evidence>
<evidence type="ECO:0000256" key="2">
    <source>
        <dbReference type="ARBA" id="ARBA00022840"/>
    </source>
</evidence>
<feature type="transmembrane region" description="Helical" evidence="4">
    <location>
        <begin position="278"/>
        <end position="301"/>
    </location>
</feature>
<feature type="transmembrane region" description="Helical" evidence="4">
    <location>
        <begin position="373"/>
        <end position="391"/>
    </location>
</feature>
<reference evidence="6 7" key="1">
    <citation type="submission" date="2019-08" db="EMBL/GenBank/DDBJ databases">
        <title>Bradymonadales sp. TMQ4.</title>
        <authorList>
            <person name="Liang Q."/>
        </authorList>
    </citation>
    <scope>NUCLEOTIDE SEQUENCE [LARGE SCALE GENOMIC DNA]</scope>
    <source>
        <strain evidence="6 7">TMQ4</strain>
    </source>
</reference>
<keyword evidence="4" id="KW-0472">Membrane</keyword>
<evidence type="ECO:0000256" key="1">
    <source>
        <dbReference type="ARBA" id="ARBA00022741"/>
    </source>
</evidence>
<dbReference type="InterPro" id="IPR002078">
    <property type="entry name" value="Sigma_54_int"/>
</dbReference>
<evidence type="ECO:0000259" key="5">
    <source>
        <dbReference type="PROSITE" id="PS50045"/>
    </source>
</evidence>
<keyword evidence="4" id="KW-1133">Transmembrane helix</keyword>
<proteinExistence type="predicted"/>
<evidence type="ECO:0000313" key="6">
    <source>
        <dbReference type="EMBL" id="TXD33408.1"/>
    </source>
</evidence>
<feature type="domain" description="Sigma-54 factor interaction" evidence="5">
    <location>
        <begin position="650"/>
        <end position="848"/>
    </location>
</feature>
<organism evidence="6 7">
    <name type="scientific">Lujinxingia vulgaris</name>
    <dbReference type="NCBI Taxonomy" id="2600176"/>
    <lineage>
        <taxon>Bacteria</taxon>
        <taxon>Deltaproteobacteria</taxon>
        <taxon>Bradymonadales</taxon>
        <taxon>Lujinxingiaceae</taxon>
        <taxon>Lujinxingia</taxon>
    </lineage>
</organism>
<dbReference type="Pfam" id="PF25601">
    <property type="entry name" value="AAA_lid_14"/>
    <property type="match status" value="1"/>
</dbReference>
<keyword evidence="3" id="KW-0175">Coiled coil</keyword>
<dbReference type="Proteomes" id="UP000321412">
    <property type="component" value="Unassembled WGS sequence"/>
</dbReference>
<sequence>MRERGHTGAWLAVLALGLVSALVIWGRLSGLPDLGVTIGPELTIRQVAVERAPGSDAQNFQRGDRLVAVEGMALEDLRHLRTLLPAMTESAAEVETEDGEARLLNYQILRPLHRFSVTVQGEGFDPRELPPGVEPNDRLVEIDGRLLPGKVGPEGLRSVVASRNDALLGLERPNAIFSGQMRLGDSKVHPGLWLTFGLALAAVLVLWWRYSWILPPRSVYLIALETVALAWLFLLAYGYQWLLADQVLASAVIVSLVMMRPVAMYARRQVDSHRGLGSGASLMGVGALVAVVLIVLLHAGYLQNVEVALHAAAIMAGLFVIYEISAQGFESGQAAGLGERYGYLTGVVVLGLFACVVAAVMEPVAFEEDRWRWFAVLIPSMVWFGDYLYGLKYGVRSALGDIADERSRQELLYGYLREVGVEVPGSDLRLVGRLPGQSFELCFEGEGELSVKPARGEVADAVDILLAEGYQVPMPGADETHPMVGIAEVLHLSMAQRLPAMRGCLELDGGAEMVLLGFWGQEALLAEGEGYVSPEALDAATAAWSAPLWSAAMIELLEGAALERRRELELEKGPDLAELRAEIETAQSGAARVEQERDEALAKAKLLGEERDRARADGAIFRLTQSVEVWPAEIATQLVEPELVDGLTFLMETPEPIVLGGAIGVGKSMVATLAHALGGGPDEAMRVVRCTDAGAMDVLDHILGEMGGGRGPGLLQSTIFTMGQGTLLIERAQLLDEVRIVALSHQCEEAGVRLCLAFDAPDAEVRSVLEPYSGVLQEALGHREMIVPAFGRRPTIQRAVFDFWLGEWTARYGREIEGFSRTALEAMLAYTYPGEVQEAVEVVRLAVLRARYDVIDREDLPTRVREARPL</sequence>
<comment type="caution">
    <text evidence="6">The sequence shown here is derived from an EMBL/GenBank/DDBJ whole genome shotgun (WGS) entry which is preliminary data.</text>
</comment>
<dbReference type="InterPro" id="IPR027417">
    <property type="entry name" value="P-loop_NTPase"/>
</dbReference>
<dbReference type="RefSeq" id="WP_146983479.1">
    <property type="nucleotide sequence ID" value="NZ_VOSM01000023.1"/>
</dbReference>
<name>A0A5C6X063_9DELT</name>
<feature type="transmembrane region" description="Helical" evidence="4">
    <location>
        <begin position="341"/>
        <end position="361"/>
    </location>
</feature>
<keyword evidence="1" id="KW-0547">Nucleotide-binding</keyword>
<dbReference type="EMBL" id="VOSM01000023">
    <property type="protein sequence ID" value="TXD33408.1"/>
    <property type="molecule type" value="Genomic_DNA"/>
</dbReference>
<dbReference type="Gene3D" id="1.10.8.60">
    <property type="match status" value="1"/>
</dbReference>
<feature type="transmembrane region" description="Helical" evidence="4">
    <location>
        <begin position="220"/>
        <end position="241"/>
    </location>
</feature>
<keyword evidence="7" id="KW-1185">Reference proteome</keyword>
<evidence type="ECO:0000256" key="3">
    <source>
        <dbReference type="SAM" id="Coils"/>
    </source>
</evidence>
<dbReference type="SUPFAM" id="SSF52540">
    <property type="entry name" value="P-loop containing nucleoside triphosphate hydrolases"/>
    <property type="match status" value="1"/>
</dbReference>
<dbReference type="GO" id="GO:0006355">
    <property type="term" value="P:regulation of DNA-templated transcription"/>
    <property type="evidence" value="ECO:0007669"/>
    <property type="project" value="InterPro"/>
</dbReference>
<feature type="transmembrane region" description="Helical" evidence="4">
    <location>
        <begin position="307"/>
        <end position="329"/>
    </location>
</feature>
<gene>
    <name evidence="6" type="ORF">FRC98_20645</name>
</gene>
<feature type="transmembrane region" description="Helical" evidence="4">
    <location>
        <begin position="191"/>
        <end position="208"/>
    </location>
</feature>
<protein>
    <recommendedName>
        <fullName evidence="5">Sigma-54 factor interaction domain-containing protein</fullName>
    </recommendedName>
</protein>
<dbReference type="PROSITE" id="PS50045">
    <property type="entry name" value="SIGMA54_INTERACT_4"/>
    <property type="match status" value="1"/>
</dbReference>
<dbReference type="GO" id="GO:0005524">
    <property type="term" value="F:ATP binding"/>
    <property type="evidence" value="ECO:0007669"/>
    <property type="project" value="InterPro"/>
</dbReference>